<organism evidence="2 3">
    <name type="scientific">Phytophthora fragariaefolia</name>
    <dbReference type="NCBI Taxonomy" id="1490495"/>
    <lineage>
        <taxon>Eukaryota</taxon>
        <taxon>Sar</taxon>
        <taxon>Stramenopiles</taxon>
        <taxon>Oomycota</taxon>
        <taxon>Peronosporomycetes</taxon>
        <taxon>Peronosporales</taxon>
        <taxon>Peronosporaceae</taxon>
        <taxon>Phytophthora</taxon>
    </lineage>
</organism>
<protein>
    <submittedName>
        <fullName evidence="2">Unnamed protein product</fullName>
    </submittedName>
</protein>
<feature type="region of interest" description="Disordered" evidence="1">
    <location>
        <begin position="27"/>
        <end position="64"/>
    </location>
</feature>
<feature type="compositionally biased region" description="Low complexity" evidence="1">
    <location>
        <begin position="39"/>
        <end position="58"/>
    </location>
</feature>
<dbReference type="AlphaFoldDB" id="A0A9W6XZM2"/>
<keyword evidence="3" id="KW-1185">Reference proteome</keyword>
<proteinExistence type="predicted"/>
<reference evidence="2" key="1">
    <citation type="submission" date="2023-04" db="EMBL/GenBank/DDBJ databases">
        <title>Phytophthora fragariaefolia NBRC 109709.</title>
        <authorList>
            <person name="Ichikawa N."/>
            <person name="Sato H."/>
            <person name="Tonouchi N."/>
        </authorList>
    </citation>
    <scope>NUCLEOTIDE SEQUENCE</scope>
    <source>
        <strain evidence="2">NBRC 109709</strain>
    </source>
</reference>
<accession>A0A9W6XZM2</accession>
<evidence type="ECO:0000256" key="1">
    <source>
        <dbReference type="SAM" id="MobiDB-lite"/>
    </source>
</evidence>
<evidence type="ECO:0000313" key="2">
    <source>
        <dbReference type="EMBL" id="GMF48343.1"/>
    </source>
</evidence>
<gene>
    <name evidence="2" type="ORF">Pfra01_001864300</name>
</gene>
<sequence length="79" mass="8228">MASSRESKPAAADETFLGDTAWMTDDYWSCGGEPSRETSSVGEPSSDSSSSSSSISSSGKESATLRDGYWSFPVSCLAA</sequence>
<dbReference type="EMBL" id="BSXT01002317">
    <property type="protein sequence ID" value="GMF48343.1"/>
    <property type="molecule type" value="Genomic_DNA"/>
</dbReference>
<name>A0A9W6XZM2_9STRA</name>
<evidence type="ECO:0000313" key="3">
    <source>
        <dbReference type="Proteomes" id="UP001165121"/>
    </source>
</evidence>
<comment type="caution">
    <text evidence="2">The sequence shown here is derived from an EMBL/GenBank/DDBJ whole genome shotgun (WGS) entry which is preliminary data.</text>
</comment>
<dbReference type="Proteomes" id="UP001165121">
    <property type="component" value="Unassembled WGS sequence"/>
</dbReference>